<reference evidence="1 2" key="1">
    <citation type="journal article" date="2020" name="Phytopathology">
        <title>Genome Sequence Resources of Colletotrichum truncatum, C. plurivorum, C. musicola, and C. sojae: Four Species Pathogenic to Soybean (Glycine max).</title>
        <authorList>
            <person name="Rogerio F."/>
            <person name="Boufleur T.R."/>
            <person name="Ciampi-Guillardi M."/>
            <person name="Sukno S.A."/>
            <person name="Thon M.R."/>
            <person name="Massola Junior N.S."/>
            <person name="Baroncelli R."/>
        </authorList>
    </citation>
    <scope>NUCLEOTIDE SEQUENCE [LARGE SCALE GENOMIC DNA]</scope>
    <source>
        <strain evidence="1 2">CMES1059</strain>
    </source>
</reference>
<dbReference type="Proteomes" id="UP000805649">
    <property type="component" value="Unassembled WGS sequence"/>
</dbReference>
<organism evidence="1 2">
    <name type="scientific">Colletotrichum truncatum</name>
    <name type="common">Anthracnose fungus</name>
    <name type="synonym">Colletotrichum capsici</name>
    <dbReference type="NCBI Taxonomy" id="5467"/>
    <lineage>
        <taxon>Eukaryota</taxon>
        <taxon>Fungi</taxon>
        <taxon>Dikarya</taxon>
        <taxon>Ascomycota</taxon>
        <taxon>Pezizomycotina</taxon>
        <taxon>Sordariomycetes</taxon>
        <taxon>Hypocreomycetidae</taxon>
        <taxon>Glomerellales</taxon>
        <taxon>Glomerellaceae</taxon>
        <taxon>Colletotrichum</taxon>
        <taxon>Colletotrichum truncatum species complex</taxon>
    </lineage>
</organism>
<evidence type="ECO:0000313" key="1">
    <source>
        <dbReference type="EMBL" id="KAL0941654.1"/>
    </source>
</evidence>
<sequence length="186" mass="20127">MHFSTILVSAGLMAAGTVLAAPSQLVERAPVAESIANATALGVDVYGSIPDDATKVTDGHYTAEPGTKAWAWIRAQIDLPNTAETRSEIEKRQGWANIGIGMFAQDWCSGQAGWFDNVIYGNQNVVHLNMFSVGISYRGLRSNEQLDFSKLSGSDWCGTYLYSAGQNTPVGCFNSQAINCFRLTQH</sequence>
<keyword evidence="2" id="KW-1185">Reference proteome</keyword>
<accession>A0ACC3ZBZ5</accession>
<comment type="caution">
    <text evidence="1">The sequence shown here is derived from an EMBL/GenBank/DDBJ whole genome shotgun (WGS) entry which is preliminary data.</text>
</comment>
<protein>
    <submittedName>
        <fullName evidence="1">Uncharacterized protein</fullName>
    </submittedName>
</protein>
<dbReference type="EMBL" id="VUJX02000002">
    <property type="protein sequence ID" value="KAL0941654.1"/>
    <property type="molecule type" value="Genomic_DNA"/>
</dbReference>
<proteinExistence type="predicted"/>
<gene>
    <name evidence="1" type="ORF">CTRU02_204417</name>
</gene>
<evidence type="ECO:0000313" key="2">
    <source>
        <dbReference type="Proteomes" id="UP000805649"/>
    </source>
</evidence>
<name>A0ACC3ZBZ5_COLTU</name>